<dbReference type="PANTHER" id="PTHR46652">
    <property type="entry name" value="LEUCINE-RICH REPEAT AND IQ DOMAIN-CONTAINING PROTEIN 1-RELATED"/>
    <property type="match status" value="1"/>
</dbReference>
<dbReference type="OrthoDB" id="10262005at2759"/>
<dbReference type="Gene3D" id="3.80.10.10">
    <property type="entry name" value="Ribonuclease Inhibitor"/>
    <property type="match status" value="2"/>
</dbReference>
<dbReference type="OMA" id="RRFLMNW"/>
<keyword evidence="5" id="KW-1185">Reference proteome</keyword>
<dbReference type="InterPro" id="IPR032675">
    <property type="entry name" value="LRR_dom_sf"/>
</dbReference>
<dbReference type="InterPro" id="IPR025875">
    <property type="entry name" value="Leu-rich_rpt_4"/>
</dbReference>
<dbReference type="STRING" id="4781.A0A0P1AZ86"/>
<evidence type="ECO:0000256" key="2">
    <source>
        <dbReference type="ARBA" id="ARBA00022737"/>
    </source>
</evidence>
<protein>
    <submittedName>
        <fullName evidence="4">Protein phosphatase 1, regulatory subunit, and related proteins</fullName>
    </submittedName>
</protein>
<accession>A0A0P1AZ86</accession>
<evidence type="ECO:0000256" key="1">
    <source>
        <dbReference type="ARBA" id="ARBA00022614"/>
    </source>
</evidence>
<dbReference type="RefSeq" id="XP_024582603.1">
    <property type="nucleotide sequence ID" value="XM_024717067.1"/>
</dbReference>
<dbReference type="CDD" id="cd21340">
    <property type="entry name" value="PPP1R42"/>
    <property type="match status" value="1"/>
</dbReference>
<evidence type="ECO:0000313" key="4">
    <source>
        <dbReference type="EMBL" id="CEG46234.1"/>
    </source>
</evidence>
<dbReference type="Pfam" id="PF12799">
    <property type="entry name" value="LRR_4"/>
    <property type="match status" value="1"/>
</dbReference>
<dbReference type="InterPro" id="IPR001611">
    <property type="entry name" value="Leu-rich_rpt"/>
</dbReference>
<dbReference type="SMART" id="SM00365">
    <property type="entry name" value="LRR_SD22"/>
    <property type="match status" value="4"/>
</dbReference>
<feature type="region of interest" description="Disordered" evidence="3">
    <location>
        <begin position="282"/>
        <end position="315"/>
    </location>
</feature>
<dbReference type="AlphaFoldDB" id="A0A0P1AZ86"/>
<organism evidence="4 5">
    <name type="scientific">Plasmopara halstedii</name>
    <name type="common">Downy mildew of sunflower</name>
    <dbReference type="NCBI Taxonomy" id="4781"/>
    <lineage>
        <taxon>Eukaryota</taxon>
        <taxon>Sar</taxon>
        <taxon>Stramenopiles</taxon>
        <taxon>Oomycota</taxon>
        <taxon>Peronosporomycetes</taxon>
        <taxon>Peronosporales</taxon>
        <taxon>Peronosporaceae</taxon>
        <taxon>Plasmopara</taxon>
    </lineage>
</organism>
<dbReference type="InterPro" id="IPR050836">
    <property type="entry name" value="SDS22/Internalin_LRR"/>
</dbReference>
<dbReference type="Proteomes" id="UP000054928">
    <property type="component" value="Unassembled WGS sequence"/>
</dbReference>
<name>A0A0P1AZ86_PLAHL</name>
<reference evidence="5" key="1">
    <citation type="submission" date="2014-09" db="EMBL/GenBank/DDBJ databases">
        <authorList>
            <person name="Sharma Rahul"/>
            <person name="Thines Marco"/>
        </authorList>
    </citation>
    <scope>NUCLEOTIDE SEQUENCE [LARGE SCALE GENOMIC DNA]</scope>
</reference>
<evidence type="ECO:0000313" key="5">
    <source>
        <dbReference type="Proteomes" id="UP000054928"/>
    </source>
</evidence>
<dbReference type="PROSITE" id="PS51450">
    <property type="entry name" value="LRR"/>
    <property type="match status" value="3"/>
</dbReference>
<evidence type="ECO:0000256" key="3">
    <source>
        <dbReference type="SAM" id="MobiDB-lite"/>
    </source>
</evidence>
<dbReference type="EMBL" id="CCYD01002047">
    <property type="protein sequence ID" value="CEG46234.1"/>
    <property type="molecule type" value="Genomic_DNA"/>
</dbReference>
<keyword evidence="1" id="KW-0433">Leucine-rich repeat</keyword>
<dbReference type="PANTHER" id="PTHR46652:SF3">
    <property type="entry name" value="LEUCINE-RICH REPEAT-CONTAINING PROTEIN 9"/>
    <property type="match status" value="1"/>
</dbReference>
<dbReference type="Pfam" id="PF00560">
    <property type="entry name" value="LRR_1"/>
    <property type="match status" value="1"/>
</dbReference>
<dbReference type="SUPFAM" id="SSF52058">
    <property type="entry name" value="L domain-like"/>
    <property type="match status" value="1"/>
</dbReference>
<keyword evidence="2" id="KW-0677">Repeat</keyword>
<sequence length="344" mass="39614">MLCLSADTQQQESETQQQRYNCREICIEVLLHATKLSVGKHEHLSHYLKRITHLTLNGNVNISLKKEQNAAGPICKIQNLHHCPNLKVLYLYDNTIETIENLDVVPQLTHLYLQNNKVQKIENLESLALLEKLYLDNNNIVKLEGLRNCFQLKELSLANQDVPLDKHFSFEEDTMQTLACSLRVLDLSNCRVVSLAPIIKFRCLEQLDVSKNLIYGLEEVFGLVQGITSLVELDLRGNEVTLMAKYREKLITFSSSRLTLLDKKSIDPNQRRMMQSHLAHKYRKRMKSSSRHQNLISSEDTRDERNKSTKLSNFGPTGKHLRCKQVFSFHIKDCLESDDLKIAG</sequence>
<dbReference type="GeneID" id="36397703"/>
<proteinExistence type="predicted"/>